<dbReference type="SUPFAM" id="SSF56954">
    <property type="entry name" value="Outer membrane efflux proteins (OEP)"/>
    <property type="match status" value="1"/>
</dbReference>
<dbReference type="Gene3D" id="2.20.200.10">
    <property type="entry name" value="Outer membrane efflux proteins (OEP)"/>
    <property type="match status" value="1"/>
</dbReference>
<dbReference type="Pfam" id="PF02321">
    <property type="entry name" value="OEP"/>
    <property type="match status" value="2"/>
</dbReference>
<proteinExistence type="inferred from homology"/>
<protein>
    <submittedName>
        <fullName evidence="4">NodT family efflux transporter outer membrane factor (OMF) lipoprotein</fullName>
    </submittedName>
</protein>
<comment type="subcellular location">
    <subcellularLocation>
        <location evidence="2">Cell membrane</location>
        <topology evidence="2">Lipid-anchor</topology>
    </subcellularLocation>
</comment>
<organism evidence="4 5">
    <name type="scientific">Sphingomonas vulcanisoli</name>
    <dbReference type="NCBI Taxonomy" id="1658060"/>
    <lineage>
        <taxon>Bacteria</taxon>
        <taxon>Pseudomonadati</taxon>
        <taxon>Pseudomonadota</taxon>
        <taxon>Alphaproteobacteria</taxon>
        <taxon>Sphingomonadales</taxon>
        <taxon>Sphingomonadaceae</taxon>
        <taxon>Sphingomonas</taxon>
    </lineage>
</organism>
<keyword evidence="2" id="KW-1134">Transmembrane beta strand</keyword>
<dbReference type="PANTHER" id="PTHR30203">
    <property type="entry name" value="OUTER MEMBRANE CATION EFFLUX PROTEIN"/>
    <property type="match status" value="1"/>
</dbReference>
<name>A0ABX0TTF3_9SPHN</name>
<keyword evidence="2 4" id="KW-0449">Lipoprotein</keyword>
<dbReference type="PROSITE" id="PS51257">
    <property type="entry name" value="PROKAR_LIPOPROTEIN"/>
    <property type="match status" value="1"/>
</dbReference>
<evidence type="ECO:0000256" key="1">
    <source>
        <dbReference type="ARBA" id="ARBA00007613"/>
    </source>
</evidence>
<keyword evidence="2" id="KW-0812">Transmembrane</keyword>
<dbReference type="InterPro" id="IPR003423">
    <property type="entry name" value="OMP_efflux"/>
</dbReference>
<reference evidence="4 5" key="1">
    <citation type="submission" date="2020-03" db="EMBL/GenBank/DDBJ databases">
        <title>Genomic Encyclopedia of Type Strains, Phase III (KMG-III): the genomes of soil and plant-associated and newly described type strains.</title>
        <authorList>
            <person name="Whitman W."/>
        </authorList>
    </citation>
    <scope>NUCLEOTIDE SEQUENCE [LARGE SCALE GENOMIC DNA]</scope>
    <source>
        <strain evidence="4 5">CECT 8804</strain>
    </source>
</reference>
<dbReference type="Proteomes" id="UP000727456">
    <property type="component" value="Unassembled WGS sequence"/>
</dbReference>
<evidence type="ECO:0000256" key="2">
    <source>
        <dbReference type="RuleBase" id="RU362097"/>
    </source>
</evidence>
<dbReference type="RefSeq" id="WP_167072647.1">
    <property type="nucleotide sequence ID" value="NZ_JAAOZC010000003.1"/>
</dbReference>
<feature type="coiled-coil region" evidence="3">
    <location>
        <begin position="229"/>
        <end position="256"/>
    </location>
</feature>
<evidence type="ECO:0000313" key="4">
    <source>
        <dbReference type="EMBL" id="NIJ07775.1"/>
    </source>
</evidence>
<dbReference type="Gene3D" id="1.20.1600.10">
    <property type="entry name" value="Outer membrane efflux proteins (OEP)"/>
    <property type="match status" value="1"/>
</dbReference>
<gene>
    <name evidence="4" type="ORF">FHS31_001385</name>
</gene>
<keyword evidence="5" id="KW-1185">Reference proteome</keyword>
<dbReference type="InterPro" id="IPR010131">
    <property type="entry name" value="MdtP/NodT-like"/>
</dbReference>
<evidence type="ECO:0000313" key="5">
    <source>
        <dbReference type="Proteomes" id="UP000727456"/>
    </source>
</evidence>
<keyword evidence="2" id="KW-0472">Membrane</keyword>
<comment type="similarity">
    <text evidence="1 2">Belongs to the outer membrane factor (OMF) (TC 1.B.17) family.</text>
</comment>
<keyword evidence="2" id="KW-0564">Palmitate</keyword>
<evidence type="ECO:0000256" key="3">
    <source>
        <dbReference type="SAM" id="Coils"/>
    </source>
</evidence>
<dbReference type="EMBL" id="JAAOZC010000003">
    <property type="protein sequence ID" value="NIJ07775.1"/>
    <property type="molecule type" value="Genomic_DNA"/>
</dbReference>
<keyword evidence="3" id="KW-0175">Coiled coil</keyword>
<dbReference type="PANTHER" id="PTHR30203:SF21">
    <property type="entry name" value="OUTER MEMBRANE COMPONENT OF MULTIDRUG EFFLUX PUMP-RELATED"/>
    <property type="match status" value="1"/>
</dbReference>
<sequence>MKRLIALSAALLLGGCMVGPNYKHPAPTPAATGPFVEPQKSAADLPAHWWRLYDDPTLDALITEALANNTDVRVAAANLKKARYVLAEAHGKLLPTTTPSASYTRVRQGTAALGATGNIAAAGTGATAGLPDAYTYNSYSAGFDVNYELDLFGGVRRGIEAARGDYGAAEAALDAARVAVAADTARAYGDSCGYAAQVADARETMTLEAKTVDLTERLNAGGGGTMRDVDQARTVYEQAAASLANLEAERRATLDALAVLTGKPPAALDPIVATCTAPPKLSAPLPNGDGRALLARRPDVRRAERQLAADTARVGVATADLYPTITLAGSVSLGATRFSDIGKARSLSYSLGPLISWNFPIQSEARARVRQARAQAESSLASFDGAVLTALKETEQALARLDGQAKQNAALGRAYASAADAYKLSQYRFDAGADNFLQLLDAERTRAQASAALAQSNSALIDAEIDLFRALGGGWEDAPAVNEKPLKGNATH</sequence>
<dbReference type="NCBIfam" id="TIGR01845">
    <property type="entry name" value="outer_NodT"/>
    <property type="match status" value="1"/>
</dbReference>
<comment type="caution">
    <text evidence="4">The sequence shown here is derived from an EMBL/GenBank/DDBJ whole genome shotgun (WGS) entry which is preliminary data.</text>
</comment>
<accession>A0ABX0TTF3</accession>